<evidence type="ECO:0000256" key="1">
    <source>
        <dbReference type="SAM" id="MobiDB-lite"/>
    </source>
</evidence>
<dbReference type="RefSeq" id="WP_113852694.1">
    <property type="nucleotide sequence ID" value="NZ_PDCH01000001.1"/>
</dbReference>
<evidence type="ECO:0000313" key="4">
    <source>
        <dbReference type="Proteomes" id="UP000252345"/>
    </source>
</evidence>
<feature type="compositionally biased region" description="Basic and acidic residues" evidence="1">
    <location>
        <begin position="37"/>
        <end position="74"/>
    </location>
</feature>
<reference evidence="3 4" key="1">
    <citation type="submission" date="2017-10" db="EMBL/GenBank/DDBJ databases">
        <title>Bifidobacterium xylocopum sp. nov. and Bifidobacterium aemilianum sp. nov., from the carpenter bee (Xylocopa violacea) digestive tract.</title>
        <authorList>
            <person name="Alberoni D."/>
            <person name="Baffoni L."/>
            <person name="Di Gioia D."/>
            <person name="Gaggia F."/>
            <person name="Biavati B."/>
        </authorList>
    </citation>
    <scope>NUCLEOTIDE SEQUENCE [LARGE SCALE GENOMIC DNA]</scope>
    <source>
        <strain evidence="3 4">XV2</strain>
    </source>
</reference>
<dbReference type="AlphaFoldDB" id="A0A366KG15"/>
<evidence type="ECO:0000256" key="2">
    <source>
        <dbReference type="SAM" id="Phobius"/>
    </source>
</evidence>
<gene>
    <name evidence="3" type="ORF">CRD59_00800</name>
</gene>
<protein>
    <submittedName>
        <fullName evidence="3">Uncharacterized protein</fullName>
    </submittedName>
</protein>
<accession>A0A366KG15</accession>
<feature type="region of interest" description="Disordered" evidence="1">
    <location>
        <begin position="32"/>
        <end position="74"/>
    </location>
</feature>
<name>A0A366KG15_9BIFI</name>
<comment type="caution">
    <text evidence="3">The sequence shown here is derived from an EMBL/GenBank/DDBJ whole genome shotgun (WGS) entry which is preliminary data.</text>
</comment>
<organism evidence="3 4">
    <name type="scientific">Bifidobacterium xylocopae</name>
    <dbReference type="NCBI Taxonomy" id="2493119"/>
    <lineage>
        <taxon>Bacteria</taxon>
        <taxon>Bacillati</taxon>
        <taxon>Actinomycetota</taxon>
        <taxon>Actinomycetes</taxon>
        <taxon>Bifidobacteriales</taxon>
        <taxon>Bifidobacteriaceae</taxon>
        <taxon>Bifidobacterium</taxon>
    </lineage>
</organism>
<keyword evidence="2" id="KW-1133">Transmembrane helix</keyword>
<sequence>MVIASPAVGFIAALLIFGVYCLVQAIKRSGKRAKGKHGSEGRSPEDGGRPDEHPGRLGYRVEPRPDHEESVEEQEARFRRSYRAAFDCEPCNMRPAGDLIADIEECAGVDVAKRGKHQEQFARYGKGAWMWVIVTREHIRKGRYEGWPTIEVWLDGESAGYLTPLQTSRHYFQVPEGGGVTQAHIQQDNKTGVYHMRVELPPKHDEIFLEPFIERHPVARPVPRLSAGPPPPPPSM</sequence>
<proteinExistence type="predicted"/>
<keyword evidence="2" id="KW-0812">Transmembrane</keyword>
<keyword evidence="2" id="KW-0472">Membrane</keyword>
<dbReference type="EMBL" id="PDCH01000001">
    <property type="protein sequence ID" value="RBQ00034.1"/>
    <property type="molecule type" value="Genomic_DNA"/>
</dbReference>
<evidence type="ECO:0000313" key="3">
    <source>
        <dbReference type="EMBL" id="RBQ00034.1"/>
    </source>
</evidence>
<feature type="transmembrane region" description="Helical" evidence="2">
    <location>
        <begin position="6"/>
        <end position="26"/>
    </location>
</feature>
<dbReference type="Proteomes" id="UP000252345">
    <property type="component" value="Unassembled WGS sequence"/>
</dbReference>
<keyword evidence="4" id="KW-1185">Reference proteome</keyword>
<dbReference type="OrthoDB" id="190275at2"/>